<comment type="caution">
    <text evidence="1">The sequence shown here is derived from an EMBL/GenBank/DDBJ whole genome shotgun (WGS) entry which is preliminary data.</text>
</comment>
<gene>
    <name evidence="1" type="ORF">PSON_ATCC_30995.1.T0570143</name>
</gene>
<evidence type="ECO:0000313" key="1">
    <source>
        <dbReference type="EMBL" id="CAD8091222.1"/>
    </source>
</evidence>
<name>A0A8S1NGP3_9CILI</name>
<dbReference type="Proteomes" id="UP000692954">
    <property type="component" value="Unassembled WGS sequence"/>
</dbReference>
<accession>A0A8S1NGP3</accession>
<organism evidence="1 2">
    <name type="scientific">Paramecium sonneborni</name>
    <dbReference type="NCBI Taxonomy" id="65129"/>
    <lineage>
        <taxon>Eukaryota</taxon>
        <taxon>Sar</taxon>
        <taxon>Alveolata</taxon>
        <taxon>Ciliophora</taxon>
        <taxon>Intramacronucleata</taxon>
        <taxon>Oligohymenophorea</taxon>
        <taxon>Peniculida</taxon>
        <taxon>Parameciidae</taxon>
        <taxon>Paramecium</taxon>
    </lineage>
</organism>
<evidence type="ECO:0000313" key="2">
    <source>
        <dbReference type="Proteomes" id="UP000692954"/>
    </source>
</evidence>
<dbReference type="EMBL" id="CAJJDN010000057">
    <property type="protein sequence ID" value="CAD8091222.1"/>
    <property type="molecule type" value="Genomic_DNA"/>
</dbReference>
<protein>
    <submittedName>
        <fullName evidence="1">Uncharacterized protein</fullName>
    </submittedName>
</protein>
<keyword evidence="2" id="KW-1185">Reference proteome</keyword>
<dbReference type="AlphaFoldDB" id="A0A8S1NGP3"/>
<proteinExistence type="predicted"/>
<sequence>MPLKKLQCISLFLIRRKQIYIIANLTNEKVAGQIFLMLKETEGK</sequence>
<reference evidence="1" key="1">
    <citation type="submission" date="2021-01" db="EMBL/GenBank/DDBJ databases">
        <authorList>
            <consortium name="Genoscope - CEA"/>
            <person name="William W."/>
        </authorList>
    </citation>
    <scope>NUCLEOTIDE SEQUENCE</scope>
</reference>